<dbReference type="RefSeq" id="XP_067925092.1">
    <property type="nucleotide sequence ID" value="XM_068062929.1"/>
</dbReference>
<feature type="compositionally biased region" description="Basic and acidic residues" evidence="2">
    <location>
        <begin position="401"/>
        <end position="412"/>
    </location>
</feature>
<dbReference type="OrthoDB" id="10255247at2759"/>
<gene>
    <name evidence="3" type="ORF">CSUI_002730</name>
</gene>
<keyword evidence="4" id="KW-1185">Reference proteome</keyword>
<evidence type="ECO:0000313" key="4">
    <source>
        <dbReference type="Proteomes" id="UP000221165"/>
    </source>
</evidence>
<keyword evidence="1" id="KW-0175">Coiled coil</keyword>
<sequence length="459" mass="52360">MAAGVEQLLADMRKQFDDVHMEVLKQTADFTRFKEGIRQADSAEQLKEQDMTRLSDSRTQLLATMSFVPYFTCVQRPRQLENISCRFASDRFLFPMITLLQKEQEFQGKLQDMNRRIDETNATRKVYRHILDRTKKEKELLRQRILKMQEKARNYQHELREKQRLMEHKLCQWQQTVVKDAAAAAFSASSGRWRRMYGMEKLIANALQKITVEEVEKSQNTEDTFQKIREATGLDDVMDIVQKFLNKDMEHEQLRRLAADAEARLEAAEARDETLNRAVKQHVASVDTLRETTMQLDHAKQWASRINAVFVAADLEEPFVCESVEGLVRYIASLQKETIPRLIALLDIKKTARPLSAPASCQPLSEAPGLLVNEPGESPAGAVQGSLQYRRRSSEPSEISHASEHGSPRSESLDQTGLDPSAHRQVVPLAEPETEEGLDLPATQHGWPRSETEDVPAVP</sequence>
<evidence type="ECO:0000313" key="3">
    <source>
        <dbReference type="EMBL" id="PHJ23416.1"/>
    </source>
</evidence>
<accession>A0A2C6L887</accession>
<organism evidence="3 4">
    <name type="scientific">Cystoisospora suis</name>
    <dbReference type="NCBI Taxonomy" id="483139"/>
    <lineage>
        <taxon>Eukaryota</taxon>
        <taxon>Sar</taxon>
        <taxon>Alveolata</taxon>
        <taxon>Apicomplexa</taxon>
        <taxon>Conoidasida</taxon>
        <taxon>Coccidia</taxon>
        <taxon>Eucoccidiorida</taxon>
        <taxon>Eimeriorina</taxon>
        <taxon>Sarcocystidae</taxon>
        <taxon>Cystoisospora</taxon>
    </lineage>
</organism>
<dbReference type="VEuPathDB" id="ToxoDB:CSUI_002730"/>
<proteinExistence type="predicted"/>
<reference evidence="3 4" key="1">
    <citation type="journal article" date="2017" name="Int. J. Parasitol.">
        <title>The genome of the protozoan parasite Cystoisospora suis and a reverse vaccinology approach to identify vaccine candidates.</title>
        <authorList>
            <person name="Palmieri N."/>
            <person name="Shrestha A."/>
            <person name="Ruttkowski B."/>
            <person name="Beck T."/>
            <person name="Vogl C."/>
            <person name="Tomley F."/>
            <person name="Blake D.P."/>
            <person name="Joachim A."/>
        </authorList>
    </citation>
    <scope>NUCLEOTIDE SEQUENCE [LARGE SCALE GENOMIC DNA]</scope>
    <source>
        <strain evidence="3 4">Wien I</strain>
    </source>
</reference>
<feature type="region of interest" description="Disordered" evidence="2">
    <location>
        <begin position="366"/>
        <end position="459"/>
    </location>
</feature>
<evidence type="ECO:0000256" key="2">
    <source>
        <dbReference type="SAM" id="MobiDB-lite"/>
    </source>
</evidence>
<feature type="coiled-coil region" evidence="1">
    <location>
        <begin position="251"/>
        <end position="278"/>
    </location>
</feature>
<dbReference type="GeneID" id="94426140"/>
<dbReference type="EMBL" id="MIGC01001146">
    <property type="protein sequence ID" value="PHJ23416.1"/>
    <property type="molecule type" value="Genomic_DNA"/>
</dbReference>
<comment type="caution">
    <text evidence="3">The sequence shown here is derived from an EMBL/GenBank/DDBJ whole genome shotgun (WGS) entry which is preliminary data.</text>
</comment>
<feature type="coiled-coil region" evidence="1">
    <location>
        <begin position="103"/>
        <end position="165"/>
    </location>
</feature>
<dbReference type="Proteomes" id="UP000221165">
    <property type="component" value="Unassembled WGS sequence"/>
</dbReference>
<dbReference type="AlphaFoldDB" id="A0A2C6L887"/>
<protein>
    <submittedName>
        <fullName evidence="3">Uncharacterized protein</fullName>
    </submittedName>
</protein>
<evidence type="ECO:0000256" key="1">
    <source>
        <dbReference type="SAM" id="Coils"/>
    </source>
</evidence>
<name>A0A2C6L887_9APIC</name>